<evidence type="ECO:0000313" key="2">
    <source>
        <dbReference type="EMBL" id="KAK6356702.1"/>
    </source>
</evidence>
<feature type="compositionally biased region" description="Acidic residues" evidence="1">
    <location>
        <begin position="228"/>
        <end position="273"/>
    </location>
</feature>
<name>A0AAN8N894_9PEZI</name>
<dbReference type="Proteomes" id="UP001313282">
    <property type="component" value="Unassembled WGS sequence"/>
</dbReference>
<evidence type="ECO:0000256" key="1">
    <source>
        <dbReference type="SAM" id="MobiDB-lite"/>
    </source>
</evidence>
<proteinExistence type="predicted"/>
<protein>
    <submittedName>
        <fullName evidence="2">Uncharacterized protein</fullName>
    </submittedName>
</protein>
<organism evidence="2 3">
    <name type="scientific">Orbilia javanica</name>
    <dbReference type="NCBI Taxonomy" id="47235"/>
    <lineage>
        <taxon>Eukaryota</taxon>
        <taxon>Fungi</taxon>
        <taxon>Dikarya</taxon>
        <taxon>Ascomycota</taxon>
        <taxon>Pezizomycotina</taxon>
        <taxon>Orbiliomycetes</taxon>
        <taxon>Orbiliales</taxon>
        <taxon>Orbiliaceae</taxon>
        <taxon>Orbilia</taxon>
    </lineage>
</organism>
<sequence length="320" mass="36572">MVRASMITKCKRKAPTQTPYGSGYITESHGYGRPDIFKTVIYHPISPETPQVTAYYIDYPSLQDHRLHETVRPKFGLWRFQELIFKIYTNVDDEYEVIFEVTADGDESVDDLAYRIIAQIHDWDEIDETQNTLPRREGYSFDLQHRGASLFQKINVENRNFGQRIQVGDIFRYEPRNVYELLWKEYDAQGRECSNTFYGGKLYPVMNLTSESDEEDGGYETGNGEYGGDGDGDDSETETGGDEEGYEGEYEAEGEEEGEKDDGDDGCEVDDELGTNSPPQTPRLSIPSDGFFSLLLSSPEPSDISRNPRTEKRNKIKWPC</sequence>
<dbReference type="AlphaFoldDB" id="A0AAN8N894"/>
<feature type="region of interest" description="Disordered" evidence="1">
    <location>
        <begin position="210"/>
        <end position="320"/>
    </location>
</feature>
<reference evidence="2 3" key="1">
    <citation type="submission" date="2019-10" db="EMBL/GenBank/DDBJ databases">
        <authorList>
            <person name="Palmer J.M."/>
        </authorList>
    </citation>
    <scope>NUCLEOTIDE SEQUENCE [LARGE SCALE GENOMIC DNA]</scope>
    <source>
        <strain evidence="2 3">TWF718</strain>
    </source>
</reference>
<gene>
    <name evidence="2" type="ORF">TWF718_001044</name>
</gene>
<keyword evidence="3" id="KW-1185">Reference proteome</keyword>
<dbReference type="EMBL" id="JAVHNR010000001">
    <property type="protein sequence ID" value="KAK6356702.1"/>
    <property type="molecule type" value="Genomic_DNA"/>
</dbReference>
<evidence type="ECO:0000313" key="3">
    <source>
        <dbReference type="Proteomes" id="UP001313282"/>
    </source>
</evidence>
<accession>A0AAN8N894</accession>
<comment type="caution">
    <text evidence="2">The sequence shown here is derived from an EMBL/GenBank/DDBJ whole genome shotgun (WGS) entry which is preliminary data.</text>
</comment>